<keyword evidence="5 9" id="KW-0812">Transmembrane</keyword>
<evidence type="ECO:0000256" key="7">
    <source>
        <dbReference type="ARBA" id="ARBA00022989"/>
    </source>
</evidence>
<evidence type="ECO:0000256" key="5">
    <source>
        <dbReference type="ARBA" id="ARBA00022692"/>
    </source>
</evidence>
<gene>
    <name evidence="10" type="ORF">DVH24_008745</name>
</gene>
<feature type="transmembrane region" description="Helical" evidence="9">
    <location>
        <begin position="105"/>
        <end position="125"/>
    </location>
</feature>
<keyword evidence="3 9" id="KW-0813">Transport</keyword>
<evidence type="ECO:0000256" key="2">
    <source>
        <dbReference type="ARBA" id="ARBA00007809"/>
    </source>
</evidence>
<dbReference type="GO" id="GO:0012505">
    <property type="term" value="C:endomembrane system"/>
    <property type="evidence" value="ECO:0007669"/>
    <property type="project" value="UniProtKB-SubCell"/>
</dbReference>
<organism evidence="10 11">
    <name type="scientific">Malus domestica</name>
    <name type="common">Apple</name>
    <name type="synonym">Pyrus malus</name>
    <dbReference type="NCBI Taxonomy" id="3750"/>
    <lineage>
        <taxon>Eukaryota</taxon>
        <taxon>Viridiplantae</taxon>
        <taxon>Streptophyta</taxon>
        <taxon>Embryophyta</taxon>
        <taxon>Tracheophyta</taxon>
        <taxon>Spermatophyta</taxon>
        <taxon>Magnoliopsida</taxon>
        <taxon>eudicotyledons</taxon>
        <taxon>Gunneridae</taxon>
        <taxon>Pentapetalae</taxon>
        <taxon>rosids</taxon>
        <taxon>fabids</taxon>
        <taxon>Rosales</taxon>
        <taxon>Rosaceae</taxon>
        <taxon>Amygdaloideae</taxon>
        <taxon>Maleae</taxon>
        <taxon>Malus</taxon>
    </lineage>
</organism>
<keyword evidence="11" id="KW-1185">Reference proteome</keyword>
<sequence>MVDIGLVRTVIGIIGNIISLIMFLSPIPTFYRIVKQKTVSDFKPDPYVVTLLNCALWVFYGMPFVHPDSILVVSINGAGVVIELVYILVFLIFSLGSQRLTIFKALVVEVIFFVIVVLVTMYIFHTTRHRSLVVGIICIIFNILMYLSPLTVMRMVIKTKSVKYMPFYLSLANFFNGVVWLVYSLLKFDANILLPNGLGTISGAVQLILYAIFYRTTRWEDDENDRPRSEVQVSNKN</sequence>
<evidence type="ECO:0000313" key="10">
    <source>
        <dbReference type="EMBL" id="RXH96241.1"/>
    </source>
</evidence>
<evidence type="ECO:0000256" key="9">
    <source>
        <dbReference type="RuleBase" id="RU910715"/>
    </source>
</evidence>
<keyword evidence="8 9" id="KW-0472">Membrane</keyword>
<dbReference type="Pfam" id="PF03083">
    <property type="entry name" value="MtN3_slv"/>
    <property type="match status" value="2"/>
</dbReference>
<evidence type="ECO:0000256" key="8">
    <source>
        <dbReference type="ARBA" id="ARBA00023136"/>
    </source>
</evidence>
<comment type="function">
    <text evidence="9">Mediates both low-affinity uptake and efflux of sugar across the membrane.</text>
</comment>
<feature type="transmembrane region" description="Helical" evidence="9">
    <location>
        <begin position="6"/>
        <end position="25"/>
    </location>
</feature>
<protein>
    <recommendedName>
        <fullName evidence="9">Bidirectional sugar transporter SWEET</fullName>
    </recommendedName>
</protein>
<dbReference type="Gene3D" id="1.20.1280.290">
    <property type="match status" value="2"/>
</dbReference>
<proteinExistence type="inferred from homology"/>
<dbReference type="PANTHER" id="PTHR10791">
    <property type="entry name" value="RAG1-ACTIVATING PROTEIN 1"/>
    <property type="match status" value="1"/>
</dbReference>
<feature type="transmembrane region" description="Helical" evidence="9">
    <location>
        <begin position="192"/>
        <end position="213"/>
    </location>
</feature>
<evidence type="ECO:0000256" key="1">
    <source>
        <dbReference type="ARBA" id="ARBA00004127"/>
    </source>
</evidence>
<keyword evidence="7 9" id="KW-1133">Transmembrane helix</keyword>
<name>A0A498JSM3_MALDO</name>
<evidence type="ECO:0000256" key="3">
    <source>
        <dbReference type="ARBA" id="ARBA00022448"/>
    </source>
</evidence>
<evidence type="ECO:0000256" key="4">
    <source>
        <dbReference type="ARBA" id="ARBA00022597"/>
    </source>
</evidence>
<dbReference type="GO" id="GO:0051119">
    <property type="term" value="F:sugar transmembrane transporter activity"/>
    <property type="evidence" value="ECO:0007669"/>
    <property type="project" value="InterPro"/>
</dbReference>
<comment type="caution">
    <text evidence="10">The sequence shown here is derived from an EMBL/GenBank/DDBJ whole genome shotgun (WGS) entry which is preliminary data.</text>
</comment>
<feature type="transmembrane region" description="Helical" evidence="9">
    <location>
        <begin position="131"/>
        <end position="153"/>
    </location>
</feature>
<keyword evidence="4 9" id="KW-0762">Sugar transport</keyword>
<keyword evidence="6" id="KW-0677">Repeat</keyword>
<comment type="similarity">
    <text evidence="2 9">Belongs to the SWEET sugar transporter family.</text>
</comment>
<dbReference type="InterPro" id="IPR047664">
    <property type="entry name" value="SWEET"/>
</dbReference>
<dbReference type="FunFam" id="1.20.1280.290:FF:000001">
    <property type="entry name" value="Bidirectional sugar transporter SWEET"/>
    <property type="match status" value="1"/>
</dbReference>
<evidence type="ECO:0000313" key="11">
    <source>
        <dbReference type="Proteomes" id="UP000290289"/>
    </source>
</evidence>
<comment type="subcellular location">
    <subcellularLocation>
        <location evidence="9">Cell membrane</location>
        <topology evidence="9">Multi-pass membrane protein</topology>
    </subcellularLocation>
    <subcellularLocation>
        <location evidence="1">Endomembrane system</location>
        <topology evidence="1">Multi-pass membrane protein</topology>
    </subcellularLocation>
</comment>
<dbReference type="Proteomes" id="UP000290289">
    <property type="component" value="Chromosome 6"/>
</dbReference>
<reference evidence="10 11" key="1">
    <citation type="submission" date="2018-10" db="EMBL/GenBank/DDBJ databases">
        <title>A high-quality apple genome assembly.</title>
        <authorList>
            <person name="Hu J."/>
        </authorList>
    </citation>
    <scope>NUCLEOTIDE SEQUENCE [LARGE SCALE GENOMIC DNA]</scope>
    <source>
        <strain evidence="11">cv. HFTH1</strain>
        <tissue evidence="10">Young leaf</tissue>
    </source>
</reference>
<dbReference type="GO" id="GO:0005886">
    <property type="term" value="C:plasma membrane"/>
    <property type="evidence" value="ECO:0007669"/>
    <property type="project" value="UniProtKB-SubCell"/>
</dbReference>
<dbReference type="GO" id="GO:0051260">
    <property type="term" value="P:protein homooligomerization"/>
    <property type="evidence" value="ECO:0007669"/>
    <property type="project" value="UniProtKB-ARBA"/>
</dbReference>
<feature type="transmembrane region" description="Helical" evidence="9">
    <location>
        <begin position="165"/>
        <end position="186"/>
    </location>
</feature>
<dbReference type="InterPro" id="IPR004316">
    <property type="entry name" value="SWEET_rpt"/>
</dbReference>
<dbReference type="STRING" id="3750.A0A498JSM3"/>
<feature type="transmembrane region" description="Helical" evidence="9">
    <location>
        <begin position="46"/>
        <end position="64"/>
    </location>
</feature>
<evidence type="ECO:0000256" key="6">
    <source>
        <dbReference type="ARBA" id="ARBA00022737"/>
    </source>
</evidence>
<feature type="transmembrane region" description="Helical" evidence="9">
    <location>
        <begin position="70"/>
        <end position="93"/>
    </location>
</feature>
<dbReference type="FunFam" id="1.20.1280.290:FF:000002">
    <property type="entry name" value="Bidirectional sugar transporter SWEET"/>
    <property type="match status" value="1"/>
</dbReference>
<dbReference type="PANTHER" id="PTHR10791:SF159">
    <property type="entry name" value="BIDIRECTIONAL SUGAR TRANSPORTER SWEET5"/>
    <property type="match status" value="1"/>
</dbReference>
<dbReference type="EMBL" id="RDQH01000332">
    <property type="protein sequence ID" value="RXH96241.1"/>
    <property type="molecule type" value="Genomic_DNA"/>
</dbReference>
<dbReference type="AlphaFoldDB" id="A0A498JSM3"/>
<accession>A0A498JSM3</accession>